<reference evidence="9 10" key="1">
    <citation type="submission" date="2010-10" db="EMBL/GenBank/DDBJ databases">
        <title>Complete sequence of Frankia sp. EuI1c.</title>
        <authorList>
            <consortium name="US DOE Joint Genome Institute"/>
            <person name="Lucas S."/>
            <person name="Copeland A."/>
            <person name="Lapidus A."/>
            <person name="Cheng J.-F."/>
            <person name="Bruce D."/>
            <person name="Goodwin L."/>
            <person name="Pitluck S."/>
            <person name="Chertkov O."/>
            <person name="Detter J.C."/>
            <person name="Han C."/>
            <person name="Tapia R."/>
            <person name="Land M."/>
            <person name="Hauser L."/>
            <person name="Jeffries C."/>
            <person name="Kyrpides N."/>
            <person name="Ivanova N."/>
            <person name="Mikhailova N."/>
            <person name="Beauchemin N."/>
            <person name="Sen A."/>
            <person name="Sur S.A."/>
            <person name="Gtari M."/>
            <person name="Wall L."/>
            <person name="Tisa L."/>
            <person name="Woyke T."/>
        </authorList>
    </citation>
    <scope>NUCLEOTIDE SEQUENCE [LARGE SCALE GENOMIC DNA]</scope>
    <source>
        <strain evidence="10">DSM 45817 / CECT 9037 / EuI1c</strain>
    </source>
</reference>
<evidence type="ECO:0000313" key="9">
    <source>
        <dbReference type="EMBL" id="ADP81118.1"/>
    </source>
</evidence>
<proteinExistence type="inferred from homology"/>
<name>E3JCX9_PSEI1</name>
<keyword evidence="6 7" id="KW-0472">Membrane</keyword>
<dbReference type="PROSITE" id="PS50928">
    <property type="entry name" value="ABC_TM1"/>
    <property type="match status" value="1"/>
</dbReference>
<evidence type="ECO:0000256" key="2">
    <source>
        <dbReference type="ARBA" id="ARBA00022448"/>
    </source>
</evidence>
<dbReference type="GO" id="GO:0055085">
    <property type="term" value="P:transmembrane transport"/>
    <property type="evidence" value="ECO:0007669"/>
    <property type="project" value="InterPro"/>
</dbReference>
<keyword evidence="10" id="KW-1185">Reference proteome</keyword>
<feature type="transmembrane region" description="Helical" evidence="7">
    <location>
        <begin position="191"/>
        <end position="214"/>
    </location>
</feature>
<evidence type="ECO:0000256" key="5">
    <source>
        <dbReference type="ARBA" id="ARBA00022989"/>
    </source>
</evidence>
<feature type="transmembrane region" description="Helical" evidence="7">
    <location>
        <begin position="250"/>
        <end position="275"/>
    </location>
</feature>
<dbReference type="InterPro" id="IPR035906">
    <property type="entry name" value="MetI-like_sf"/>
</dbReference>
<keyword evidence="2 7" id="KW-0813">Transport</keyword>
<dbReference type="InParanoid" id="E3JCX9"/>
<dbReference type="Proteomes" id="UP000002484">
    <property type="component" value="Chromosome"/>
</dbReference>
<evidence type="ECO:0000256" key="7">
    <source>
        <dbReference type="RuleBase" id="RU363032"/>
    </source>
</evidence>
<dbReference type="SUPFAM" id="SSF161098">
    <property type="entry name" value="MetI-like"/>
    <property type="match status" value="1"/>
</dbReference>
<dbReference type="HOGENOM" id="CLU_036879_0_2_11"/>
<evidence type="ECO:0000313" key="10">
    <source>
        <dbReference type="Proteomes" id="UP000002484"/>
    </source>
</evidence>
<dbReference type="Pfam" id="PF00528">
    <property type="entry name" value="BPD_transp_1"/>
    <property type="match status" value="1"/>
</dbReference>
<evidence type="ECO:0000256" key="1">
    <source>
        <dbReference type="ARBA" id="ARBA00004651"/>
    </source>
</evidence>
<dbReference type="Pfam" id="PF19300">
    <property type="entry name" value="BPD_transp_1_N"/>
    <property type="match status" value="1"/>
</dbReference>
<organism evidence="9 10">
    <name type="scientific">Pseudofrankia inefficax (strain DSM 45817 / CECT 9037 / DDB 130130 / EuI1c)</name>
    <name type="common">Frankia inefficax</name>
    <dbReference type="NCBI Taxonomy" id="298654"/>
    <lineage>
        <taxon>Bacteria</taxon>
        <taxon>Bacillati</taxon>
        <taxon>Actinomycetota</taxon>
        <taxon>Actinomycetes</taxon>
        <taxon>Frankiales</taxon>
        <taxon>Frankiaceae</taxon>
        <taxon>Pseudofrankia</taxon>
    </lineage>
</organism>
<dbReference type="CDD" id="cd06261">
    <property type="entry name" value="TM_PBP2"/>
    <property type="match status" value="1"/>
</dbReference>
<accession>E3JCX9</accession>
<evidence type="ECO:0000256" key="3">
    <source>
        <dbReference type="ARBA" id="ARBA00022475"/>
    </source>
</evidence>
<dbReference type="eggNOG" id="COG0601">
    <property type="taxonomic scope" value="Bacteria"/>
</dbReference>
<dbReference type="InterPro" id="IPR045621">
    <property type="entry name" value="BPD_transp_1_N"/>
</dbReference>
<dbReference type="STRING" id="298654.FraEuI1c_3095"/>
<feature type="transmembrane region" description="Helical" evidence="7">
    <location>
        <begin position="295"/>
        <end position="321"/>
    </location>
</feature>
<comment type="similarity">
    <text evidence="7">Belongs to the binding-protein-dependent transport system permease family.</text>
</comment>
<dbReference type="FunCoup" id="E3JCX9">
    <property type="interactions" value="75"/>
</dbReference>
<evidence type="ECO:0000256" key="4">
    <source>
        <dbReference type="ARBA" id="ARBA00022692"/>
    </source>
</evidence>
<dbReference type="InterPro" id="IPR000515">
    <property type="entry name" value="MetI-like"/>
</dbReference>
<dbReference type="PANTHER" id="PTHR43163">
    <property type="entry name" value="DIPEPTIDE TRANSPORT SYSTEM PERMEASE PROTEIN DPPB-RELATED"/>
    <property type="match status" value="1"/>
</dbReference>
<feature type="transmembrane region" description="Helical" evidence="7">
    <location>
        <begin position="122"/>
        <end position="144"/>
    </location>
</feature>
<dbReference type="PANTHER" id="PTHR43163:SF6">
    <property type="entry name" value="DIPEPTIDE TRANSPORT SYSTEM PERMEASE PROTEIN DPPB-RELATED"/>
    <property type="match status" value="1"/>
</dbReference>
<dbReference type="RefSeq" id="WP_013424236.1">
    <property type="nucleotide sequence ID" value="NC_014666.1"/>
</dbReference>
<keyword evidence="5 7" id="KW-1133">Transmembrane helix</keyword>
<feature type="domain" description="ABC transmembrane type-1" evidence="8">
    <location>
        <begin position="118"/>
        <end position="318"/>
    </location>
</feature>
<evidence type="ECO:0000259" key="8">
    <source>
        <dbReference type="PROSITE" id="PS50928"/>
    </source>
</evidence>
<feature type="transmembrane region" description="Helical" evidence="7">
    <location>
        <begin position="156"/>
        <end position="179"/>
    </location>
</feature>
<feature type="transmembrane region" description="Helical" evidence="7">
    <location>
        <begin position="30"/>
        <end position="51"/>
    </location>
</feature>
<sequence length="328" mass="34690">MTTGTVERIEAPAGGALWRRRLWPVVARRLLGAAAVVYGAATVAFVALQLIPGDAVTIMIGFNNAVSPQVRAQIQHDLGLNHPVIVQYFQYLGHLAHGDLGTSYQLNQSVASLIGAQFWPTFQLMLAAVGVAVLLALISALGTASRRGGLRAVVDVVELVLVSTPTFWLGILLLTAFSFRLRLFPVAGAQSAASLVLPALTLALPIAGVLAQVLREGLETALGQPFVITARSRGLRRSAVRLRHALRHAAAPLVTLVGWLSGSLLGNAVLVESVFGRPGIGALTLEAVQNKDMPVVMGVVFVSAVAFVVISTLVDLLYLLIDPRLRTG</sequence>
<protein>
    <submittedName>
        <fullName evidence="9">Binding-protein-dependent transport systems inner membrane component</fullName>
    </submittedName>
</protein>
<dbReference type="GO" id="GO:0005886">
    <property type="term" value="C:plasma membrane"/>
    <property type="evidence" value="ECO:0007669"/>
    <property type="project" value="UniProtKB-SubCell"/>
</dbReference>
<dbReference type="AlphaFoldDB" id="E3JCX9"/>
<comment type="subcellular location">
    <subcellularLocation>
        <location evidence="1 7">Cell membrane</location>
        <topology evidence="1 7">Multi-pass membrane protein</topology>
    </subcellularLocation>
</comment>
<evidence type="ECO:0000256" key="6">
    <source>
        <dbReference type="ARBA" id="ARBA00023136"/>
    </source>
</evidence>
<dbReference type="KEGG" id="fri:FraEuI1c_3095"/>
<gene>
    <name evidence="9" type="ordered locus">FraEuI1c_3095</name>
</gene>
<dbReference type="EMBL" id="CP002299">
    <property type="protein sequence ID" value="ADP81118.1"/>
    <property type="molecule type" value="Genomic_DNA"/>
</dbReference>
<dbReference type="Gene3D" id="1.10.3720.10">
    <property type="entry name" value="MetI-like"/>
    <property type="match status" value="1"/>
</dbReference>
<keyword evidence="4 7" id="KW-0812">Transmembrane</keyword>
<keyword evidence="3" id="KW-1003">Cell membrane</keyword>